<name>A0A1A9UE21_GLOAU</name>
<dbReference type="EnsemblMetazoa" id="GAUT001671-RA">
    <property type="protein sequence ID" value="GAUT001671-PA"/>
    <property type="gene ID" value="GAUT001671"/>
</dbReference>
<dbReference type="AlphaFoldDB" id="A0A1A9UE21"/>
<evidence type="ECO:0000313" key="1">
    <source>
        <dbReference type="EnsemblMetazoa" id="GAUT001671-PA"/>
    </source>
</evidence>
<protein>
    <submittedName>
        <fullName evidence="1">Uncharacterized protein</fullName>
    </submittedName>
</protein>
<accession>A0A1A9UE21</accession>
<dbReference type="Pfam" id="PF15323">
    <property type="entry name" value="Ashwin"/>
    <property type="match status" value="1"/>
</dbReference>
<organism evidence="1 2">
    <name type="scientific">Glossina austeni</name>
    <name type="common">Savannah tsetse fly</name>
    <dbReference type="NCBI Taxonomy" id="7395"/>
    <lineage>
        <taxon>Eukaryota</taxon>
        <taxon>Metazoa</taxon>
        <taxon>Ecdysozoa</taxon>
        <taxon>Arthropoda</taxon>
        <taxon>Hexapoda</taxon>
        <taxon>Insecta</taxon>
        <taxon>Pterygota</taxon>
        <taxon>Neoptera</taxon>
        <taxon>Endopterygota</taxon>
        <taxon>Diptera</taxon>
        <taxon>Brachycera</taxon>
        <taxon>Muscomorpha</taxon>
        <taxon>Hippoboscoidea</taxon>
        <taxon>Glossinidae</taxon>
        <taxon>Glossina</taxon>
    </lineage>
</organism>
<dbReference type="GO" id="GO:0048598">
    <property type="term" value="P:embryonic morphogenesis"/>
    <property type="evidence" value="ECO:0007669"/>
    <property type="project" value="InterPro"/>
</dbReference>
<keyword evidence="2" id="KW-1185">Reference proteome</keyword>
<sequence>MELVFSELLSREDILRILHSRCLQICDIDKMSDDELLRVYRTFVLPLSQRHSRNRRIELQRNLLDSKMNTELHDSGDFFMDVDESPVVGVHLNHITEKRRPELHDVYDEIEIVKDDYQYQLSSATKRIKISLS</sequence>
<reference evidence="1" key="1">
    <citation type="submission" date="2020-05" db="UniProtKB">
        <authorList>
            <consortium name="EnsemblMetazoa"/>
        </authorList>
    </citation>
    <scope>IDENTIFICATION</scope>
    <source>
        <strain evidence="1">TTRI</strain>
    </source>
</reference>
<proteinExistence type="predicted"/>
<dbReference type="GO" id="GO:0072669">
    <property type="term" value="C:tRNA-splicing ligase complex"/>
    <property type="evidence" value="ECO:0007669"/>
    <property type="project" value="InterPro"/>
</dbReference>
<evidence type="ECO:0000313" key="2">
    <source>
        <dbReference type="Proteomes" id="UP000078200"/>
    </source>
</evidence>
<dbReference type="InterPro" id="IPR024887">
    <property type="entry name" value="Ashwin"/>
</dbReference>
<dbReference type="VEuPathDB" id="VectorBase:GAUT001671"/>
<dbReference type="Proteomes" id="UP000078200">
    <property type="component" value="Unassembled WGS sequence"/>
</dbReference>